<evidence type="ECO:0000313" key="14">
    <source>
        <dbReference type="Proteomes" id="UP000322634"/>
    </source>
</evidence>
<dbReference type="GO" id="GO:0051453">
    <property type="term" value="P:regulation of intracellular pH"/>
    <property type="evidence" value="ECO:0007669"/>
    <property type="project" value="TreeGrafter"/>
</dbReference>
<keyword evidence="8 10" id="KW-0472">Membrane</keyword>
<accession>A0A5D0TT30</accession>
<keyword evidence="5 10" id="KW-1133">Transmembrane helix</keyword>
<evidence type="ECO:0000256" key="3">
    <source>
        <dbReference type="ARBA" id="ARBA00022475"/>
    </source>
</evidence>
<evidence type="ECO:0000256" key="2">
    <source>
        <dbReference type="ARBA" id="ARBA00022448"/>
    </source>
</evidence>
<sequence>MTSPVSGPARFRTRGVASRAGTRAVPGCGQPRGGPGAVVCPAPSPGPERGPWPRAYDENAARPRPPARNRTPGAAAGTCGNVPRGVRPRVRRRVPRPFPDRYTSVPDDRIFTVLLAVAVVVLLARALAGRLRTPDAILLVVLGIAAGFVPALPAVVVPPEVVLLGFLPPLLYHAAFFSAPRETRADAVPIVALAFGLTTVTTVAVAATVHALLPAVAWPVALAFGAAVSPTDPVAATAVLQRLGAPPRMVTILEGESLINDGAALTIFGLAVEAIGTDFTVAHGAGRVAQIVLGGVAYGLVLGIVVRRVRRWITDPVSQIIVSLVTPYLAFVPADRFGASGVLATVVAGFSIGTHGEGFLQPASRLVGATFWRILTFLLESALFVLLGLEIRQIVRQPGGETWAKVAVVAVAVSAVVIGVRLLWELGNGPLARWLPGGRRSQTGLGRRQRLVIGLGGMRGAITLAIALSLPDAVGDERGTLVVLAALVVLVTLLGQAPVLPVLLRRLGLAEPARRRAEAMLARKAGLQAALARLDELAEDEDVDEQTAEAFRQMLELRLERVRYLLDRKDADRDRPAPNSRRVRTELVRAQRAKLRTLYRKGRIGAETYREIVRELDFEDPLAIKGPR</sequence>
<feature type="domain" description="Cation/H+ exchanger transmembrane" evidence="12">
    <location>
        <begin position="119"/>
        <end position="505"/>
    </location>
</feature>
<feature type="region of interest" description="Disordered" evidence="11">
    <location>
        <begin position="1"/>
        <end position="85"/>
    </location>
</feature>
<dbReference type="NCBIfam" id="TIGR00831">
    <property type="entry name" value="a_cpa1"/>
    <property type="match status" value="1"/>
</dbReference>
<evidence type="ECO:0000256" key="9">
    <source>
        <dbReference type="ARBA" id="ARBA00023201"/>
    </source>
</evidence>
<feature type="transmembrane region" description="Helical" evidence="10">
    <location>
        <begin position="161"/>
        <end position="179"/>
    </location>
</feature>
<evidence type="ECO:0000313" key="13">
    <source>
        <dbReference type="EMBL" id="TYC07999.1"/>
    </source>
</evidence>
<comment type="similarity">
    <text evidence="10">Belongs to the monovalent cation:proton antiporter 1 (CPA1) transporter (TC 2.A.36) family.</text>
</comment>
<dbReference type="GO" id="GO:0015385">
    <property type="term" value="F:sodium:proton antiporter activity"/>
    <property type="evidence" value="ECO:0007669"/>
    <property type="project" value="InterPro"/>
</dbReference>
<dbReference type="Pfam" id="PF00999">
    <property type="entry name" value="Na_H_Exchanger"/>
    <property type="match status" value="1"/>
</dbReference>
<proteinExistence type="inferred from homology"/>
<evidence type="ECO:0000256" key="8">
    <source>
        <dbReference type="ARBA" id="ARBA00023136"/>
    </source>
</evidence>
<dbReference type="GO" id="GO:0015386">
    <property type="term" value="F:potassium:proton antiporter activity"/>
    <property type="evidence" value="ECO:0007669"/>
    <property type="project" value="TreeGrafter"/>
</dbReference>
<dbReference type="AlphaFoldDB" id="A0A5D0TT30"/>
<evidence type="ECO:0000256" key="7">
    <source>
        <dbReference type="ARBA" id="ARBA00023065"/>
    </source>
</evidence>
<keyword evidence="4 10" id="KW-0812">Transmembrane</keyword>
<dbReference type="InterPro" id="IPR018422">
    <property type="entry name" value="Cation/H_exchanger_CPA1"/>
</dbReference>
<dbReference type="GO" id="GO:0098719">
    <property type="term" value="P:sodium ion import across plasma membrane"/>
    <property type="evidence" value="ECO:0007669"/>
    <property type="project" value="TreeGrafter"/>
</dbReference>
<dbReference type="InterPro" id="IPR006153">
    <property type="entry name" value="Cation/H_exchanger_TM"/>
</dbReference>
<evidence type="ECO:0000256" key="4">
    <source>
        <dbReference type="ARBA" id="ARBA00022692"/>
    </source>
</evidence>
<dbReference type="EMBL" id="VSFF01000018">
    <property type="protein sequence ID" value="TYC07999.1"/>
    <property type="molecule type" value="Genomic_DNA"/>
</dbReference>
<keyword evidence="3 10" id="KW-1003">Cell membrane</keyword>
<feature type="transmembrane region" description="Helical" evidence="10">
    <location>
        <begin position="482"/>
        <end position="504"/>
    </location>
</feature>
<feature type="transmembrane region" description="Helical" evidence="10">
    <location>
        <begin position="371"/>
        <end position="391"/>
    </location>
</feature>
<evidence type="ECO:0000259" key="12">
    <source>
        <dbReference type="Pfam" id="PF00999"/>
    </source>
</evidence>
<evidence type="ECO:0000256" key="11">
    <source>
        <dbReference type="SAM" id="MobiDB-lite"/>
    </source>
</evidence>
<comment type="function">
    <text evidence="10">Na(+)/H(+) antiporter that extrudes sodium in exchange for external protons.</text>
</comment>
<evidence type="ECO:0000256" key="10">
    <source>
        <dbReference type="RuleBase" id="RU366002"/>
    </source>
</evidence>
<dbReference type="GO" id="GO:0005886">
    <property type="term" value="C:plasma membrane"/>
    <property type="evidence" value="ECO:0007669"/>
    <property type="project" value="UniProtKB-SubCell"/>
</dbReference>
<feature type="transmembrane region" description="Helical" evidence="10">
    <location>
        <begin position="288"/>
        <end position="306"/>
    </location>
</feature>
<feature type="transmembrane region" description="Helical" evidence="10">
    <location>
        <begin position="191"/>
        <end position="213"/>
    </location>
</feature>
<keyword evidence="2 10" id="KW-0813">Transport</keyword>
<evidence type="ECO:0000256" key="1">
    <source>
        <dbReference type="ARBA" id="ARBA00004651"/>
    </source>
</evidence>
<comment type="caution">
    <text evidence="10">Lacks conserved residue(s) required for the propagation of feature annotation.</text>
</comment>
<keyword evidence="6 10" id="KW-0915">Sodium</keyword>
<name>A0A5D0TT30_9ACTN</name>
<dbReference type="InterPro" id="IPR004705">
    <property type="entry name" value="Cation/H_exchanger_CPA1_bac"/>
</dbReference>
<feature type="transmembrane region" description="Helical" evidence="10">
    <location>
        <begin position="337"/>
        <end position="359"/>
    </location>
</feature>
<comment type="caution">
    <text evidence="13">The sequence shown here is derived from an EMBL/GenBank/DDBJ whole genome shotgun (WGS) entry which is preliminary data.</text>
</comment>
<reference evidence="13 14" key="1">
    <citation type="submission" date="2019-08" db="EMBL/GenBank/DDBJ databases">
        <title>Actinomadura sp. nov. CYP1-5 isolated from mountain soil.</title>
        <authorList>
            <person name="Songsumanus A."/>
            <person name="Kuncharoen N."/>
            <person name="Kudo T."/>
            <person name="Yuki M."/>
            <person name="Igarashi Y."/>
            <person name="Tanasupawat S."/>
        </authorList>
    </citation>
    <scope>NUCLEOTIDE SEQUENCE [LARGE SCALE GENOMIC DNA]</scope>
    <source>
        <strain evidence="13 14">GKU157</strain>
    </source>
</reference>
<gene>
    <name evidence="13" type="ORF">FXF65_39640</name>
</gene>
<protein>
    <submittedName>
        <fullName evidence="13">Na+/H+ antiporter</fullName>
    </submittedName>
</protein>
<evidence type="ECO:0000256" key="6">
    <source>
        <dbReference type="ARBA" id="ARBA00023053"/>
    </source>
</evidence>
<dbReference type="PANTHER" id="PTHR10110">
    <property type="entry name" value="SODIUM/HYDROGEN EXCHANGER"/>
    <property type="match status" value="1"/>
</dbReference>
<feature type="transmembrane region" description="Helical" evidence="10">
    <location>
        <begin position="403"/>
        <end position="424"/>
    </location>
</feature>
<feature type="transmembrane region" description="Helical" evidence="10">
    <location>
        <begin position="110"/>
        <end position="128"/>
    </location>
</feature>
<comment type="subcellular location">
    <subcellularLocation>
        <location evidence="1 10">Cell membrane</location>
        <topology evidence="1 10">Multi-pass membrane protein</topology>
    </subcellularLocation>
</comment>
<organism evidence="13 14">
    <name type="scientific">Actinomadura syzygii</name>
    <dbReference type="NCBI Taxonomy" id="1427538"/>
    <lineage>
        <taxon>Bacteria</taxon>
        <taxon>Bacillati</taxon>
        <taxon>Actinomycetota</taxon>
        <taxon>Actinomycetes</taxon>
        <taxon>Streptosporangiales</taxon>
        <taxon>Thermomonosporaceae</taxon>
        <taxon>Actinomadura</taxon>
    </lineage>
</organism>
<keyword evidence="7 10" id="KW-0406">Ion transport</keyword>
<keyword evidence="14" id="KW-1185">Reference proteome</keyword>
<dbReference type="OrthoDB" id="57886at2"/>
<dbReference type="Gene3D" id="6.10.140.1330">
    <property type="match status" value="1"/>
</dbReference>
<dbReference type="PANTHER" id="PTHR10110:SF86">
    <property type="entry name" value="SODIUM_HYDROGEN EXCHANGER 7"/>
    <property type="match status" value="1"/>
</dbReference>
<feature type="compositionally biased region" description="Low complexity" evidence="11">
    <location>
        <begin position="68"/>
        <end position="85"/>
    </location>
</feature>
<dbReference type="Proteomes" id="UP000322634">
    <property type="component" value="Unassembled WGS sequence"/>
</dbReference>
<keyword evidence="10" id="KW-0050">Antiport</keyword>
<feature type="transmembrane region" description="Helical" evidence="10">
    <location>
        <begin position="135"/>
        <end position="155"/>
    </location>
</feature>
<evidence type="ECO:0000256" key="5">
    <source>
        <dbReference type="ARBA" id="ARBA00022989"/>
    </source>
</evidence>
<keyword evidence="9 10" id="KW-0739">Sodium transport</keyword>